<dbReference type="Pfam" id="PF06831">
    <property type="entry name" value="H2TH"/>
    <property type="match status" value="1"/>
</dbReference>
<dbReference type="SUPFAM" id="SSF46946">
    <property type="entry name" value="S13-like H2TH domain"/>
    <property type="match status" value="1"/>
</dbReference>
<evidence type="ECO:0000256" key="6">
    <source>
        <dbReference type="ARBA" id="ARBA00022803"/>
    </source>
</evidence>
<dbReference type="InterPro" id="IPR019734">
    <property type="entry name" value="TPR_rpt"/>
</dbReference>
<dbReference type="SUPFAM" id="SSF81624">
    <property type="entry name" value="N-terminal domain of MutM-like DNA repair proteins"/>
    <property type="match status" value="1"/>
</dbReference>
<feature type="domain" description="Formamidopyrimidine-DNA glycosylase catalytic" evidence="14">
    <location>
        <begin position="2"/>
        <end position="131"/>
    </location>
</feature>
<dbReference type="GO" id="GO:0006284">
    <property type="term" value="P:base-excision repair"/>
    <property type="evidence" value="ECO:0007669"/>
    <property type="project" value="InterPro"/>
</dbReference>
<dbReference type="FunFam" id="1.10.8.50:FF:000009">
    <property type="entry name" value="Formamidopyrimidine-DNA glycosylase"/>
    <property type="match status" value="1"/>
</dbReference>
<keyword evidence="4" id="KW-0227">DNA damage</keyword>
<reference evidence="15" key="1">
    <citation type="submission" date="2020-01" db="EMBL/GenBank/DDBJ databases">
        <authorList>
            <person name="Feng Z.H.Z."/>
        </authorList>
    </citation>
    <scope>NUCLEOTIDE SEQUENCE</scope>
    <source>
        <strain evidence="15">CBS107.38</strain>
    </source>
</reference>
<dbReference type="Proteomes" id="UP000596902">
    <property type="component" value="Unassembled WGS sequence"/>
</dbReference>
<evidence type="ECO:0000256" key="8">
    <source>
        <dbReference type="ARBA" id="ARBA00023204"/>
    </source>
</evidence>
<dbReference type="Gene3D" id="3.20.190.10">
    <property type="entry name" value="MutM-like, N-terminal"/>
    <property type="match status" value="1"/>
</dbReference>
<dbReference type="Pfam" id="PF01149">
    <property type="entry name" value="Fapy_DNA_glyco"/>
    <property type="match status" value="1"/>
</dbReference>
<keyword evidence="16" id="KW-1185">Reference proteome</keyword>
<feature type="compositionally biased region" description="Basic and acidic residues" evidence="13">
    <location>
        <begin position="1142"/>
        <end position="1158"/>
    </location>
</feature>
<feature type="region of interest" description="Disordered" evidence="13">
    <location>
        <begin position="286"/>
        <end position="474"/>
    </location>
</feature>
<feature type="compositionally biased region" description="Basic and acidic residues" evidence="13">
    <location>
        <begin position="373"/>
        <end position="391"/>
    </location>
</feature>
<feature type="compositionally biased region" description="Acidic residues" evidence="13">
    <location>
        <begin position="324"/>
        <end position="334"/>
    </location>
</feature>
<dbReference type="InterPro" id="IPR010979">
    <property type="entry name" value="Ribosomal_uS13-like_H2TH"/>
</dbReference>
<dbReference type="Pfam" id="PF13432">
    <property type="entry name" value="TPR_16"/>
    <property type="match status" value="1"/>
</dbReference>
<proteinExistence type="inferred from homology"/>
<dbReference type="SUPFAM" id="SSF48452">
    <property type="entry name" value="TPR-like"/>
    <property type="match status" value="2"/>
</dbReference>
<dbReference type="Pfam" id="PF12569">
    <property type="entry name" value="NatA_aux_su"/>
    <property type="match status" value="1"/>
</dbReference>
<evidence type="ECO:0000256" key="12">
    <source>
        <dbReference type="PROSITE-ProRule" id="PRU00339"/>
    </source>
</evidence>
<dbReference type="InterPro" id="IPR035937">
    <property type="entry name" value="FPG_N"/>
</dbReference>
<evidence type="ECO:0000313" key="16">
    <source>
        <dbReference type="Proteomes" id="UP000596902"/>
    </source>
</evidence>
<dbReference type="EC" id="4.2.99.18" evidence="2"/>
<dbReference type="GO" id="GO:0140078">
    <property type="term" value="F:class I DNA-(apurinic or apyrimidinic site) endonuclease activity"/>
    <property type="evidence" value="ECO:0007669"/>
    <property type="project" value="UniProtKB-EC"/>
</dbReference>
<evidence type="ECO:0000256" key="9">
    <source>
        <dbReference type="ARBA" id="ARBA00023239"/>
    </source>
</evidence>
<keyword evidence="11" id="KW-0326">Glycosidase</keyword>
<dbReference type="FunFam" id="1.25.40.1040:FF:000003">
    <property type="entry name" value="N-terminal acetyltransferase A, auxiliary subunit"/>
    <property type="match status" value="1"/>
</dbReference>
<dbReference type="SMART" id="SM01232">
    <property type="entry name" value="H2TH"/>
    <property type="match status" value="1"/>
</dbReference>
<sequence>MPEIAEVARVVSFLKKHAVGKTIEAVKAQEDNIIFGKVGTSATAFKEAMTGKKIVDARQQGKYFWLVMDSPPHPLMHLGMAGWMKFSNDESAYYRPTKPEEAEWPPKYWKFILQLKDSKNEVALVDARRLARVRLVDAAAEDMRTTTPLKENGPDPVIDKDILTVDWLSKKLRSKKVPVKALLLDQANISGIGNWVGDEVMYQARLHPEQYSNTFSDEQIKRLHDAIMYVCDTAVEANGDSDAFPKDWLMKHRWGKGKKEAQKLPTGEKITFLKVGGRTSAIVPSVQKKTAAVAGDVSESAGEEDAEEEAKPKKGGKRKAEPMKEEDDEPEEAPAEPKRGRKSAKEQVKEEIKEESSKEAEEVPAKAKRGRKNAKEEAKEKTVDAAEEKLPARTKPSSKKAKADVKEVDEAVDEEAADVTEDMQPTKKRKTATNGTAKKTKATAKEVTKGEETSEKRRSGRLSNATSTTSHQYYGCSSNNHCRDDILHPINHPCINLKPALDHVPIASTCPFRPEVPTVAMPQPLPSKEQTLFRSLVKFYEGKLYKKGLKAAEQILKKHPTHGDTQAMKALILNSQGQGDEAFALCKEALRNDMKSHICWHVYGLLWRSVKNYPEAIKSYKMALRLEPGSLNILRDLALLQCQVRDYEGYIESRRKMMQERPQLRQNWTALAVAYHLSGNYAEAENILKTYEETLKQPPSKLDLEHSEATLYKNQIIYESGDVERALKHLDEVVRVSLDRCAALELKAKYLLQLGQKEEAEKAYRILLGRNSEYRAYFDGLEKSLGLDRSNDADIEKLNELYQSFASKNERNDAARRIPLDFLKGKAFKTQVDQYLRRMLNKGVPSTFPNIKSLYQDEEKKAVIEEFVLGYASEKQTNGESNGDNSDRFEQSVLYFLAQHYNYVQSRDLNKAMEYIDKLLEKDPKSVDYNQTKARIYKHMGDVQKASETINHARELDERDRYINTKCAKYQLRNNENETALNTMSKFTRNETVGGPLGDLHDMQCMWYLLEDGEAYLRQEKYGLALKRFTAIADIFDIWHEDQFDFHSFSLRKGQIRAYIDMVRWEDHLRDHPFFTRAATQAVELYIRLADNPKFANTDELDLEKLDPTERKKAEKKAKKEREKAEKAEAERKAAAAAKATAKGDDGETKKEDQDPNGEKLLQTKQPLEDALRFLQPMLELAPKNIEAQNVGFEVHLRRNKFLLALKCLQAAREIDPENPKLHEQSVRFRQALAKPAEPLSSQASEVIKDSFTTPPADVDLKAYNNDFLKKHSQSASHLQSGYNVRYILDNSSKSQNEQDLQKTLELSSITIEEAQSGLALLNQWGSEQKVKDDYRAKAAGRWSDATAFKN</sequence>
<feature type="compositionally biased region" description="Polar residues" evidence="13">
    <location>
        <begin position="461"/>
        <end position="474"/>
    </location>
</feature>
<dbReference type="PANTHER" id="PTHR22767">
    <property type="entry name" value="N-TERMINAL ACETYLTRANSFERASE-RELATED"/>
    <property type="match status" value="1"/>
</dbReference>
<dbReference type="InterPro" id="IPR015886">
    <property type="entry name" value="H2TH_FPG"/>
</dbReference>
<name>A0A8H7B5L3_9PLEO</name>
<feature type="compositionally biased region" description="Basic and acidic residues" evidence="13">
    <location>
        <begin position="335"/>
        <end position="365"/>
    </location>
</feature>
<evidence type="ECO:0000256" key="1">
    <source>
        <dbReference type="ARBA" id="ARBA00009409"/>
    </source>
</evidence>
<dbReference type="GeneID" id="62203281"/>
<feature type="compositionally biased region" description="Basic and acidic residues" evidence="13">
    <location>
        <begin position="1103"/>
        <end position="1134"/>
    </location>
</feature>
<dbReference type="InterPro" id="IPR021183">
    <property type="entry name" value="NatA_aux_su"/>
</dbReference>
<feature type="region of interest" description="Disordered" evidence="13">
    <location>
        <begin position="1100"/>
        <end position="1161"/>
    </location>
</feature>
<evidence type="ECO:0000256" key="3">
    <source>
        <dbReference type="ARBA" id="ARBA00022737"/>
    </source>
</evidence>
<feature type="compositionally biased region" description="Basic and acidic residues" evidence="13">
    <location>
        <begin position="443"/>
        <end position="457"/>
    </location>
</feature>
<dbReference type="RefSeq" id="XP_038787053.1">
    <property type="nucleotide sequence ID" value="XM_038930103.1"/>
</dbReference>
<keyword evidence="8" id="KW-0234">DNA repair</keyword>
<dbReference type="Gene3D" id="1.25.40.1040">
    <property type="match status" value="1"/>
</dbReference>
<accession>A0A8H7B5L3</accession>
<dbReference type="InterPro" id="IPR011990">
    <property type="entry name" value="TPR-like_helical_dom_sf"/>
</dbReference>
<organism evidence="15 16">
    <name type="scientific">Alternaria burnsii</name>
    <dbReference type="NCBI Taxonomy" id="1187904"/>
    <lineage>
        <taxon>Eukaryota</taxon>
        <taxon>Fungi</taxon>
        <taxon>Dikarya</taxon>
        <taxon>Ascomycota</taxon>
        <taxon>Pezizomycotina</taxon>
        <taxon>Dothideomycetes</taxon>
        <taxon>Pleosporomycetidae</taxon>
        <taxon>Pleosporales</taxon>
        <taxon>Pleosporineae</taxon>
        <taxon>Pleosporaceae</taxon>
        <taxon>Alternaria</taxon>
        <taxon>Alternaria sect. Alternaria</taxon>
    </lineage>
</organism>
<keyword evidence="5" id="KW-0378">Hydrolase</keyword>
<keyword evidence="6 12" id="KW-0802">TPR repeat</keyword>
<comment type="similarity">
    <text evidence="1">Belongs to the FPG family.</text>
</comment>
<gene>
    <name evidence="15" type="ORF">GT037_005056</name>
</gene>
<dbReference type="SMART" id="SM00898">
    <property type="entry name" value="Fapy_DNA_glyco"/>
    <property type="match status" value="1"/>
</dbReference>
<feature type="repeat" description="TPR" evidence="12">
    <location>
        <begin position="597"/>
        <end position="630"/>
    </location>
</feature>
<dbReference type="GO" id="GO:0008270">
    <property type="term" value="F:zinc ion binding"/>
    <property type="evidence" value="ECO:0007669"/>
    <property type="project" value="InterPro"/>
</dbReference>
<dbReference type="SMART" id="SM00028">
    <property type="entry name" value="TPR"/>
    <property type="match status" value="7"/>
</dbReference>
<keyword evidence="3" id="KW-0677">Repeat</keyword>
<evidence type="ECO:0000256" key="5">
    <source>
        <dbReference type="ARBA" id="ARBA00022801"/>
    </source>
</evidence>
<protein>
    <recommendedName>
        <fullName evidence="2">DNA-(apurinic or apyrimidinic site) lyase</fullName>
        <ecNumber evidence="2">4.2.99.18</ecNumber>
    </recommendedName>
</protein>
<dbReference type="CDD" id="cd08972">
    <property type="entry name" value="PF_Nei_N"/>
    <property type="match status" value="1"/>
</dbReference>
<evidence type="ECO:0000256" key="10">
    <source>
        <dbReference type="ARBA" id="ARBA00023268"/>
    </source>
</evidence>
<dbReference type="GO" id="GO:0003684">
    <property type="term" value="F:damaged DNA binding"/>
    <property type="evidence" value="ECO:0007669"/>
    <property type="project" value="InterPro"/>
</dbReference>
<dbReference type="PANTHER" id="PTHR22767:SF2">
    <property type="entry name" value="N(ALPHA)-ACETYLTRANSFERASE 15_16, ISOFORM A"/>
    <property type="match status" value="1"/>
</dbReference>
<evidence type="ECO:0000313" key="15">
    <source>
        <dbReference type="EMBL" id="KAF7676844.1"/>
    </source>
</evidence>
<dbReference type="InterPro" id="IPR012319">
    <property type="entry name" value="FPG_cat"/>
</dbReference>
<keyword evidence="9" id="KW-0456">Lyase</keyword>
<dbReference type="FunFam" id="1.25.40.1010:FF:000002">
    <property type="entry name" value="N-terminal acetyltransferase catalytic subunit (NAT1)"/>
    <property type="match status" value="1"/>
</dbReference>
<comment type="caution">
    <text evidence="15">The sequence shown here is derived from an EMBL/GenBank/DDBJ whole genome shotgun (WGS) entry which is preliminary data.</text>
</comment>
<dbReference type="Gene3D" id="1.25.40.1010">
    <property type="match status" value="1"/>
</dbReference>
<reference evidence="15" key="2">
    <citation type="submission" date="2020-08" db="EMBL/GenBank/DDBJ databases">
        <title>Draft Genome Sequence of Cumin Blight Pathogen Alternaria burnsii.</title>
        <authorList>
            <person name="Feng Z."/>
        </authorList>
    </citation>
    <scope>NUCLEOTIDE SEQUENCE</scope>
    <source>
        <strain evidence="15">CBS107.38</strain>
    </source>
</reference>
<dbReference type="PROSITE" id="PS51068">
    <property type="entry name" value="FPG_CAT"/>
    <property type="match status" value="1"/>
</dbReference>
<dbReference type="GO" id="GO:0019104">
    <property type="term" value="F:DNA N-glycosylase activity"/>
    <property type="evidence" value="ECO:0007669"/>
    <property type="project" value="InterPro"/>
</dbReference>
<evidence type="ECO:0000256" key="7">
    <source>
        <dbReference type="ARBA" id="ARBA00023125"/>
    </source>
</evidence>
<evidence type="ECO:0000256" key="2">
    <source>
        <dbReference type="ARBA" id="ARBA00012720"/>
    </source>
</evidence>
<dbReference type="GO" id="GO:0031415">
    <property type="term" value="C:NatA complex"/>
    <property type="evidence" value="ECO:0007669"/>
    <property type="project" value="TreeGrafter"/>
</dbReference>
<dbReference type="EMBL" id="JAAABM010000006">
    <property type="protein sequence ID" value="KAF7676844.1"/>
    <property type="molecule type" value="Genomic_DNA"/>
</dbReference>
<feature type="compositionally biased region" description="Acidic residues" evidence="13">
    <location>
        <begin position="410"/>
        <end position="421"/>
    </location>
</feature>
<evidence type="ECO:0000256" key="4">
    <source>
        <dbReference type="ARBA" id="ARBA00022763"/>
    </source>
</evidence>
<dbReference type="Gene3D" id="1.10.8.50">
    <property type="match status" value="1"/>
</dbReference>
<evidence type="ECO:0000256" key="11">
    <source>
        <dbReference type="ARBA" id="ARBA00023295"/>
    </source>
</evidence>
<keyword evidence="10" id="KW-0511">Multifunctional enzyme</keyword>
<evidence type="ECO:0000259" key="14">
    <source>
        <dbReference type="PROSITE" id="PS51068"/>
    </source>
</evidence>
<keyword evidence="7" id="KW-0238">DNA-binding</keyword>
<dbReference type="PROSITE" id="PS50005">
    <property type="entry name" value="TPR"/>
    <property type="match status" value="1"/>
</dbReference>
<evidence type="ECO:0000256" key="13">
    <source>
        <dbReference type="SAM" id="MobiDB-lite"/>
    </source>
</evidence>